<dbReference type="InterPro" id="IPR013549">
    <property type="entry name" value="DUF1731"/>
</dbReference>
<evidence type="ECO:0000313" key="4">
    <source>
        <dbReference type="EMBL" id="RTE66423.1"/>
    </source>
</evidence>
<evidence type="ECO:0000256" key="1">
    <source>
        <dbReference type="ARBA" id="ARBA00009353"/>
    </source>
</evidence>
<dbReference type="Pfam" id="PF01370">
    <property type="entry name" value="Epimerase"/>
    <property type="match status" value="1"/>
</dbReference>
<dbReference type="Gene3D" id="3.40.50.720">
    <property type="entry name" value="NAD(P)-binding Rossmann-like Domain"/>
    <property type="match status" value="1"/>
</dbReference>
<feature type="domain" description="DUF1731" evidence="3">
    <location>
        <begin position="250"/>
        <end position="296"/>
    </location>
</feature>
<dbReference type="Pfam" id="PF08338">
    <property type="entry name" value="DUF1731"/>
    <property type="match status" value="1"/>
</dbReference>
<evidence type="ECO:0000259" key="3">
    <source>
        <dbReference type="Pfam" id="PF08338"/>
    </source>
</evidence>
<accession>A0A430KSX5</accession>
<name>A0A430KSX5_9GAMM</name>
<dbReference type="Proteomes" id="UP000283087">
    <property type="component" value="Unassembled WGS sequence"/>
</dbReference>
<dbReference type="RefSeq" id="WP_126158022.1">
    <property type="nucleotide sequence ID" value="NZ_RQXW01000005.1"/>
</dbReference>
<dbReference type="PANTHER" id="PTHR11092">
    <property type="entry name" value="SUGAR NUCLEOTIDE EPIMERASE RELATED"/>
    <property type="match status" value="1"/>
</dbReference>
<proteinExistence type="inferred from homology"/>
<dbReference type="OrthoDB" id="9801773at2"/>
<dbReference type="AlphaFoldDB" id="A0A430KSX5"/>
<protein>
    <submittedName>
        <fullName evidence="4">TIGR01777 family protein</fullName>
    </submittedName>
</protein>
<dbReference type="PANTHER" id="PTHR11092:SF0">
    <property type="entry name" value="EPIMERASE FAMILY PROTEIN SDR39U1"/>
    <property type="match status" value="1"/>
</dbReference>
<feature type="domain" description="NAD-dependent epimerase/dehydratase" evidence="2">
    <location>
        <begin position="3"/>
        <end position="222"/>
    </location>
</feature>
<reference evidence="4 5" key="1">
    <citation type="submission" date="2018-11" db="EMBL/GenBank/DDBJ databases">
        <title>The draft genome sequence of Amphritea opalescens ANRC-JH13T.</title>
        <authorList>
            <person name="Fang Z."/>
            <person name="Zhang Y."/>
            <person name="Han X."/>
        </authorList>
    </citation>
    <scope>NUCLEOTIDE SEQUENCE [LARGE SCALE GENOMIC DNA]</scope>
    <source>
        <strain evidence="4 5">ANRC-JH13</strain>
    </source>
</reference>
<evidence type="ECO:0000313" key="5">
    <source>
        <dbReference type="Proteomes" id="UP000283087"/>
    </source>
</evidence>
<dbReference type="CDD" id="cd05242">
    <property type="entry name" value="SDR_a8"/>
    <property type="match status" value="1"/>
</dbReference>
<dbReference type="SUPFAM" id="SSF51735">
    <property type="entry name" value="NAD(P)-binding Rossmann-fold domains"/>
    <property type="match status" value="1"/>
</dbReference>
<gene>
    <name evidence="4" type="ORF">EH243_07460</name>
</gene>
<evidence type="ECO:0000259" key="2">
    <source>
        <dbReference type="Pfam" id="PF01370"/>
    </source>
</evidence>
<keyword evidence="5" id="KW-1185">Reference proteome</keyword>
<dbReference type="InterPro" id="IPR010099">
    <property type="entry name" value="SDR39U1"/>
</dbReference>
<dbReference type="NCBIfam" id="TIGR01777">
    <property type="entry name" value="yfcH"/>
    <property type="match status" value="1"/>
</dbReference>
<dbReference type="EMBL" id="RQXW01000005">
    <property type="protein sequence ID" value="RTE66423.1"/>
    <property type="molecule type" value="Genomic_DNA"/>
</dbReference>
<comment type="similarity">
    <text evidence="1">Belongs to the NAD(P)-dependent epimerase/dehydratase family. SDR39U1 subfamily.</text>
</comment>
<organism evidence="4 5">
    <name type="scientific">Amphritea opalescens</name>
    <dbReference type="NCBI Taxonomy" id="2490544"/>
    <lineage>
        <taxon>Bacteria</taxon>
        <taxon>Pseudomonadati</taxon>
        <taxon>Pseudomonadota</taxon>
        <taxon>Gammaproteobacteria</taxon>
        <taxon>Oceanospirillales</taxon>
        <taxon>Oceanospirillaceae</taxon>
        <taxon>Amphritea</taxon>
    </lineage>
</organism>
<dbReference type="InterPro" id="IPR001509">
    <property type="entry name" value="Epimerase_deHydtase"/>
</dbReference>
<dbReference type="InterPro" id="IPR036291">
    <property type="entry name" value="NAD(P)-bd_dom_sf"/>
</dbReference>
<comment type="caution">
    <text evidence="4">The sequence shown here is derived from an EMBL/GenBank/DDBJ whole genome shotgun (WGS) entry which is preliminary data.</text>
</comment>
<sequence>MKVLITGATGFIGGHLVPRLLEDGHELIVMSRSQAKAQQQFGSAVRVITHLDQIQSDEQLDGIINLAGAGIADKRWNDARKKVLIDSRLEITGGLVSLIKRLEHKPEVMISGSAIGYYGCRDDDLLLSEEGEMVDDYTHALCQRWESEALQAQEEHVRVCVIRTGIVLGQGGALAKMLPPFRLGLGGPVADGQQWMSWIHLQDELEIIAMLLTHEQFSGAYNLTAPEAVTSATFSHQLAKALSRPAWFRVPAFVLQLMLGEGSDLLVKGQRVYPLRLLDAGYQFVYPQLRDALQQVVNTRD</sequence>